<dbReference type="EMBL" id="BTRK01000006">
    <property type="protein sequence ID" value="GMR57968.1"/>
    <property type="molecule type" value="Genomic_DNA"/>
</dbReference>
<feature type="non-terminal residue" evidence="1">
    <location>
        <position position="1"/>
    </location>
</feature>
<proteinExistence type="predicted"/>
<comment type="caution">
    <text evidence="1">The sequence shown here is derived from an EMBL/GenBank/DDBJ whole genome shotgun (WGS) entry which is preliminary data.</text>
</comment>
<dbReference type="AlphaFoldDB" id="A0AAN5D7J3"/>
<evidence type="ECO:0000313" key="2">
    <source>
        <dbReference type="Proteomes" id="UP001328107"/>
    </source>
</evidence>
<gene>
    <name evidence="1" type="ORF">PMAYCL1PPCAC_28163</name>
</gene>
<dbReference type="Proteomes" id="UP001328107">
    <property type="component" value="Unassembled WGS sequence"/>
</dbReference>
<name>A0AAN5D7J3_9BILA</name>
<accession>A0AAN5D7J3</accession>
<protein>
    <submittedName>
        <fullName evidence="1">Uncharacterized protein</fullName>
    </submittedName>
</protein>
<keyword evidence="2" id="KW-1185">Reference proteome</keyword>
<reference evidence="2" key="1">
    <citation type="submission" date="2022-10" db="EMBL/GenBank/DDBJ databases">
        <title>Genome assembly of Pristionchus species.</title>
        <authorList>
            <person name="Yoshida K."/>
            <person name="Sommer R.J."/>
        </authorList>
    </citation>
    <scope>NUCLEOTIDE SEQUENCE [LARGE SCALE GENOMIC DNA]</scope>
    <source>
        <strain evidence="2">RS5460</strain>
    </source>
</reference>
<sequence length="76" mass="8525">ILTEAAAARTAGMRALLMIRPGNLELTQFARDNLCVYNLAAVMTKEDIERCYSLRQTPESDLLRAAIKSFRTPPKK</sequence>
<evidence type="ECO:0000313" key="1">
    <source>
        <dbReference type="EMBL" id="GMR57968.1"/>
    </source>
</evidence>
<organism evidence="1 2">
    <name type="scientific">Pristionchus mayeri</name>
    <dbReference type="NCBI Taxonomy" id="1317129"/>
    <lineage>
        <taxon>Eukaryota</taxon>
        <taxon>Metazoa</taxon>
        <taxon>Ecdysozoa</taxon>
        <taxon>Nematoda</taxon>
        <taxon>Chromadorea</taxon>
        <taxon>Rhabditida</taxon>
        <taxon>Rhabditina</taxon>
        <taxon>Diplogasteromorpha</taxon>
        <taxon>Diplogasteroidea</taxon>
        <taxon>Neodiplogasteridae</taxon>
        <taxon>Pristionchus</taxon>
    </lineage>
</organism>